<reference evidence="2" key="1">
    <citation type="journal article" date="2023" name="Comput. Struct. Biotechnol. J.">
        <title>Discovery of a novel marine Bacteroidetes with a rich repertoire of carbohydrate-active enzymes.</title>
        <authorList>
            <person name="Chen B."/>
            <person name="Liu G."/>
            <person name="Chen Q."/>
            <person name="Wang H."/>
            <person name="Liu L."/>
            <person name="Tang K."/>
        </authorList>
    </citation>
    <scope>NUCLEOTIDE SEQUENCE</scope>
    <source>
        <strain evidence="2">TK19036</strain>
    </source>
</reference>
<name>A0AA49JF65_9BACT</name>
<evidence type="ECO:0000256" key="1">
    <source>
        <dbReference type="SAM" id="SignalP"/>
    </source>
</evidence>
<proteinExistence type="predicted"/>
<dbReference type="InterPro" id="IPR032286">
    <property type="entry name" value="DUF4837"/>
</dbReference>
<evidence type="ECO:0000313" key="2">
    <source>
        <dbReference type="EMBL" id="WKN38141.1"/>
    </source>
</evidence>
<reference evidence="2" key="2">
    <citation type="journal article" date="2024" name="Antonie Van Leeuwenhoek">
        <title>Roseihalotalea indica gen. nov., sp. nov., a halophilic Bacteroidetes from mesopelagic Southwest Indian Ocean with higher carbohydrate metabolic potential.</title>
        <authorList>
            <person name="Chen B."/>
            <person name="Zhang M."/>
            <person name="Lin D."/>
            <person name="Ye J."/>
            <person name="Tang K."/>
        </authorList>
    </citation>
    <scope>NUCLEOTIDE SEQUENCE</scope>
    <source>
        <strain evidence="2">TK19036</strain>
    </source>
</reference>
<dbReference type="AlphaFoldDB" id="A0AA49JF65"/>
<protein>
    <submittedName>
        <fullName evidence="2">DUF4837 family protein</fullName>
    </submittedName>
</protein>
<accession>A0AA49JF65</accession>
<keyword evidence="1" id="KW-0732">Signal</keyword>
<feature type="chain" id="PRO_5041466559" evidence="1">
    <location>
        <begin position="23"/>
        <end position="373"/>
    </location>
</feature>
<sequence length="373" mass="43289">MALHTYLRSFLFFATLVTFLAACSGGENNSDDSTLPLARGASGEIILVMDSSSWQGELGNEIRQIFMEAVPGLIRSEPYFDLRYVNPFKLNDVLRSAKNMIFVTTLDNNTQTGQRMRSFFTENSLNRIQSDSSFFSYPVNNVYARGQKNLYLFGVSEEILLENLEENREQVRKYFTDAERRRTMQTLYNIGERKAVERQLLRNHGFFLQIPQGYDLVPVEDSVEQFVWLRKLGQAGEPDNSIIITYKEYSSEALFNPDSLMSFRQERLGKYIADDDPPAYMTIQELEPVVYDTLNFEGKFAVEARGLWRLSNNVMGGPFLSYAFVDEVLNRFYYIEGYVYFPNKNHRTQIQEIETILRTFQTEAEYREKQPSS</sequence>
<dbReference type="Pfam" id="PF16125">
    <property type="entry name" value="DUF4837"/>
    <property type="match status" value="1"/>
</dbReference>
<feature type="signal peptide" evidence="1">
    <location>
        <begin position="1"/>
        <end position="22"/>
    </location>
</feature>
<gene>
    <name evidence="2" type="ORF">K4G66_05430</name>
</gene>
<organism evidence="2">
    <name type="scientific">Roseihalotalea indica</name>
    <dbReference type="NCBI Taxonomy" id="2867963"/>
    <lineage>
        <taxon>Bacteria</taxon>
        <taxon>Pseudomonadati</taxon>
        <taxon>Bacteroidota</taxon>
        <taxon>Cytophagia</taxon>
        <taxon>Cytophagales</taxon>
        <taxon>Catalimonadaceae</taxon>
        <taxon>Roseihalotalea</taxon>
    </lineage>
</organism>
<dbReference type="EMBL" id="CP120682">
    <property type="protein sequence ID" value="WKN38141.1"/>
    <property type="molecule type" value="Genomic_DNA"/>
</dbReference>